<evidence type="ECO:0000313" key="4">
    <source>
        <dbReference type="Proteomes" id="UP000572051"/>
    </source>
</evidence>
<dbReference type="GO" id="GO:0022857">
    <property type="term" value="F:transmembrane transporter activity"/>
    <property type="evidence" value="ECO:0007669"/>
    <property type="project" value="InterPro"/>
</dbReference>
<protein>
    <submittedName>
        <fullName evidence="3">Glycine betaine/proline transport system substrate-binding protein</fullName>
    </submittedName>
</protein>
<feature type="domain" description="ABC-type glycine betaine transport system substrate-binding" evidence="2">
    <location>
        <begin position="37"/>
        <end position="305"/>
    </location>
</feature>
<dbReference type="CDD" id="cd13643">
    <property type="entry name" value="PBP2_BCP_2"/>
    <property type="match status" value="1"/>
</dbReference>
<dbReference type="Gene3D" id="3.40.190.10">
    <property type="entry name" value="Periplasmic binding protein-like II"/>
    <property type="match status" value="1"/>
</dbReference>
<evidence type="ECO:0000259" key="2">
    <source>
        <dbReference type="Pfam" id="PF04069"/>
    </source>
</evidence>
<comment type="caution">
    <text evidence="3">The sequence shown here is derived from an EMBL/GenBank/DDBJ whole genome shotgun (WGS) entry which is preliminary data.</text>
</comment>
<dbReference type="Proteomes" id="UP000572051">
    <property type="component" value="Unassembled WGS sequence"/>
</dbReference>
<evidence type="ECO:0000313" key="3">
    <source>
        <dbReference type="EMBL" id="NYJ35530.1"/>
    </source>
</evidence>
<gene>
    <name evidence="3" type="ORF">HNR10_003411</name>
</gene>
<name>A0A7Z0EQP0_9ACTN</name>
<proteinExistence type="predicted"/>
<reference evidence="3 4" key="1">
    <citation type="submission" date="2020-07" db="EMBL/GenBank/DDBJ databases">
        <title>Sequencing the genomes of 1000 actinobacteria strains.</title>
        <authorList>
            <person name="Klenk H.-P."/>
        </authorList>
    </citation>
    <scope>NUCLEOTIDE SEQUENCE [LARGE SCALE GENOMIC DNA]</scope>
    <source>
        <strain evidence="3 4">DSM 44442</strain>
    </source>
</reference>
<dbReference type="PROSITE" id="PS51257">
    <property type="entry name" value="PROKAR_LIPOPROTEIN"/>
    <property type="match status" value="1"/>
</dbReference>
<dbReference type="InterPro" id="IPR007210">
    <property type="entry name" value="ABC_Gly_betaine_transp_sub-bd"/>
</dbReference>
<evidence type="ECO:0000256" key="1">
    <source>
        <dbReference type="SAM" id="SignalP"/>
    </source>
</evidence>
<sequence>MPRFMRKGARLLAVGLALAMVSSCAVRTDQIARDPNTVRIALNGWVGYEASAEVLAYVLREEMGYEVQLMRVDEQPSWQALDQGVLDVIVENWGHEELMELYGPEGNGTVVDGGPNGNEGVIGWYVPAYMEEEYPEITTVEGLKEHTDLFRTAETGDKGEFLGGAPGFVTQDQGMINAFDLDLEIVYAGSEASQITEVRRRYANEEPVLFYFYDPQWLQEELDLVRVDFPDYEEGCADDLSSVPCDYPAYELNKIFRAGFVETGDPAYQFLDNWTWTNADQNQVAQMIADQGMDPTDAAEVWVEENPDVWRSWIPEGFEPLS</sequence>
<dbReference type="Pfam" id="PF04069">
    <property type="entry name" value="OpuAC"/>
    <property type="match status" value="1"/>
</dbReference>
<accession>A0A7Z0EQP0</accession>
<feature type="chain" id="PRO_5039194009" evidence="1">
    <location>
        <begin position="26"/>
        <end position="322"/>
    </location>
</feature>
<feature type="signal peptide" evidence="1">
    <location>
        <begin position="1"/>
        <end position="25"/>
    </location>
</feature>
<organism evidence="3 4">
    <name type="scientific">Nocardiopsis aegyptia</name>
    <dbReference type="NCBI Taxonomy" id="220378"/>
    <lineage>
        <taxon>Bacteria</taxon>
        <taxon>Bacillati</taxon>
        <taxon>Actinomycetota</taxon>
        <taxon>Actinomycetes</taxon>
        <taxon>Streptosporangiales</taxon>
        <taxon>Nocardiopsidaceae</taxon>
        <taxon>Nocardiopsis</taxon>
    </lineage>
</organism>
<dbReference type="GO" id="GO:0043190">
    <property type="term" value="C:ATP-binding cassette (ABC) transporter complex"/>
    <property type="evidence" value="ECO:0007669"/>
    <property type="project" value="InterPro"/>
</dbReference>
<keyword evidence="1" id="KW-0732">Signal</keyword>
<keyword evidence="4" id="KW-1185">Reference proteome</keyword>
<dbReference type="AlphaFoldDB" id="A0A7Z0EQP0"/>
<dbReference type="EMBL" id="JACCFS010000001">
    <property type="protein sequence ID" value="NYJ35530.1"/>
    <property type="molecule type" value="Genomic_DNA"/>
</dbReference>
<dbReference type="Gene3D" id="3.40.190.100">
    <property type="entry name" value="Glycine betaine-binding periplasmic protein, domain 2"/>
    <property type="match status" value="1"/>
</dbReference>
<dbReference type="SUPFAM" id="SSF53850">
    <property type="entry name" value="Periplasmic binding protein-like II"/>
    <property type="match status" value="1"/>
</dbReference>